<sequence>MSNPSVSVEKGRAHKNELGAALIAPSSDLSAPGVLVSASGAKSYLPAYRSAAQQAGGHEAFSTTITDDGTLTIFLETAIPDGLSGDASGAAPIVDGTSFELVIAASGGGSRFALQYLRKGGNVELSVKLADDDLTRARAALFDIDPNVAVRVTQRVKLAARQTSDFIQRNWSNDTIRQGLLDQFGGIPFDSASTYFQMASGGDPDFPNQYLVLACTYTSTVGVPPLLGYIQWQVNWKGRAYNYYQDNRERSRVFYVPDRFEFAKGPSGSPTVSLLQFSVPTDASSVTQTRALFRNFGNAVVDAARIQDASQALRERIGAVPQMLSIEDGHGVKKTFTQYLPNAEASSEAGNPTVQPNASIDLVKGLRNELDLNFNQFRALWAAIFSDAPEKTLFRGWIDVELADGRYKDRIEFNGRLPKETQASFFDDIQDTSSKNTYPAQFTIQTVAKVFQGTPAVLQIGLNFSGKTQVTLEPEKTKVTVSLERSIRDIILGNQPPDAYPYRMRVVREDGTMNCCSLAADTGDPDLWIMPAMIERCAGPCS</sequence>
<evidence type="ECO:0000313" key="1">
    <source>
        <dbReference type="EMBL" id="KAA0998448.1"/>
    </source>
</evidence>
<dbReference type="Proteomes" id="UP000325273">
    <property type="component" value="Unassembled WGS sequence"/>
</dbReference>
<proteinExistence type="predicted"/>
<dbReference type="AlphaFoldDB" id="A0A5B0G709"/>
<name>A0A5B0G709_9BURK</name>
<reference evidence="1 2" key="1">
    <citation type="submission" date="2019-08" db="EMBL/GenBank/DDBJ databases">
        <title>Paraburkholderia sp. DCY113.</title>
        <authorList>
            <person name="Kang J."/>
        </authorList>
    </citation>
    <scope>NUCLEOTIDE SEQUENCE [LARGE SCALE GENOMIC DNA]</scope>
    <source>
        <strain evidence="1 2">DCY113</strain>
    </source>
</reference>
<keyword evidence="2" id="KW-1185">Reference proteome</keyword>
<organism evidence="1 2">
    <name type="scientific">Paraburkholderia panacisoli</name>
    <dbReference type="NCBI Taxonomy" id="2603818"/>
    <lineage>
        <taxon>Bacteria</taxon>
        <taxon>Pseudomonadati</taxon>
        <taxon>Pseudomonadota</taxon>
        <taxon>Betaproteobacteria</taxon>
        <taxon>Burkholderiales</taxon>
        <taxon>Burkholderiaceae</taxon>
        <taxon>Paraburkholderia</taxon>
    </lineage>
</organism>
<protein>
    <submittedName>
        <fullName evidence="1">Uncharacterized protein</fullName>
    </submittedName>
</protein>
<dbReference type="RefSeq" id="WP_149675960.1">
    <property type="nucleotide sequence ID" value="NZ_VTUZ01000058.1"/>
</dbReference>
<dbReference type="EMBL" id="VTUZ01000058">
    <property type="protein sequence ID" value="KAA0998448.1"/>
    <property type="molecule type" value="Genomic_DNA"/>
</dbReference>
<gene>
    <name evidence="1" type="ORF">FVF58_44545</name>
</gene>
<comment type="caution">
    <text evidence="1">The sequence shown here is derived from an EMBL/GenBank/DDBJ whole genome shotgun (WGS) entry which is preliminary data.</text>
</comment>
<accession>A0A5B0G709</accession>
<evidence type="ECO:0000313" key="2">
    <source>
        <dbReference type="Proteomes" id="UP000325273"/>
    </source>
</evidence>